<feature type="compositionally biased region" description="Polar residues" evidence="1">
    <location>
        <begin position="571"/>
        <end position="588"/>
    </location>
</feature>
<reference evidence="2 3" key="1">
    <citation type="submission" date="2021-04" db="EMBL/GenBank/DDBJ databases">
        <authorList>
            <consortium name="Wellcome Sanger Institute Data Sharing"/>
        </authorList>
    </citation>
    <scope>NUCLEOTIDE SEQUENCE [LARGE SCALE GENOMIC DNA]</scope>
</reference>
<feature type="compositionally biased region" description="Polar residues" evidence="1">
    <location>
        <begin position="186"/>
        <end position="196"/>
    </location>
</feature>
<accession>A0AAQ6IQ80</accession>
<dbReference type="GeneID" id="113167359"/>
<feature type="compositionally biased region" description="Basic and acidic residues" evidence="1">
    <location>
        <begin position="532"/>
        <end position="541"/>
    </location>
</feature>
<organism evidence="2 3">
    <name type="scientific">Anabas testudineus</name>
    <name type="common">Climbing perch</name>
    <name type="synonym">Anthias testudineus</name>
    <dbReference type="NCBI Taxonomy" id="64144"/>
    <lineage>
        <taxon>Eukaryota</taxon>
        <taxon>Metazoa</taxon>
        <taxon>Chordata</taxon>
        <taxon>Craniata</taxon>
        <taxon>Vertebrata</taxon>
        <taxon>Euteleostomi</taxon>
        <taxon>Actinopterygii</taxon>
        <taxon>Neopterygii</taxon>
        <taxon>Teleostei</taxon>
        <taxon>Neoteleostei</taxon>
        <taxon>Acanthomorphata</taxon>
        <taxon>Anabantaria</taxon>
        <taxon>Anabantiformes</taxon>
        <taxon>Anabantoidei</taxon>
        <taxon>Anabantidae</taxon>
        <taxon>Anabas</taxon>
    </lineage>
</organism>
<dbReference type="RefSeq" id="XP_026223687.1">
    <property type="nucleotide sequence ID" value="XM_026367902.1"/>
</dbReference>
<evidence type="ECO:0000313" key="3">
    <source>
        <dbReference type="Proteomes" id="UP000265040"/>
    </source>
</evidence>
<feature type="region of interest" description="Disordered" evidence="1">
    <location>
        <begin position="481"/>
        <end position="541"/>
    </location>
</feature>
<feature type="region of interest" description="Disordered" evidence="1">
    <location>
        <begin position="38"/>
        <end position="82"/>
    </location>
</feature>
<reference evidence="2" key="2">
    <citation type="submission" date="2025-08" db="UniProtKB">
        <authorList>
            <consortium name="Ensembl"/>
        </authorList>
    </citation>
    <scope>IDENTIFICATION</scope>
</reference>
<dbReference type="Ensembl" id="ENSATET00000076689.1">
    <property type="protein sequence ID" value="ENSATEP00000077026.1"/>
    <property type="gene ID" value="ENSATEG00000020608.3"/>
</dbReference>
<evidence type="ECO:0000313" key="2">
    <source>
        <dbReference type="Ensembl" id="ENSATEP00000077026.1"/>
    </source>
</evidence>
<feature type="compositionally biased region" description="Basic and acidic residues" evidence="1">
    <location>
        <begin position="62"/>
        <end position="78"/>
    </location>
</feature>
<feature type="region of interest" description="Disordered" evidence="1">
    <location>
        <begin position="268"/>
        <end position="298"/>
    </location>
</feature>
<feature type="compositionally biased region" description="Polar residues" evidence="1">
    <location>
        <begin position="271"/>
        <end position="280"/>
    </location>
</feature>
<dbReference type="AlphaFoldDB" id="A0AAQ6IQ80"/>
<feature type="compositionally biased region" description="Low complexity" evidence="1">
    <location>
        <begin position="691"/>
        <end position="710"/>
    </location>
</feature>
<feature type="region of interest" description="Disordered" evidence="1">
    <location>
        <begin position="689"/>
        <end position="710"/>
    </location>
</feature>
<feature type="compositionally biased region" description="Polar residues" evidence="1">
    <location>
        <begin position="204"/>
        <end position="233"/>
    </location>
</feature>
<feature type="compositionally biased region" description="Polar residues" evidence="1">
    <location>
        <begin position="133"/>
        <end position="161"/>
    </location>
</feature>
<dbReference type="CTD" id="10024"/>
<name>A0AAQ6IQ80_ANATE</name>
<feature type="compositionally biased region" description="Polar residues" evidence="1">
    <location>
        <begin position="499"/>
        <end position="512"/>
    </location>
</feature>
<feature type="region of interest" description="Disordered" evidence="1">
    <location>
        <begin position="174"/>
        <end position="233"/>
    </location>
</feature>
<feature type="region of interest" description="Disordered" evidence="1">
    <location>
        <begin position="115"/>
        <end position="161"/>
    </location>
</feature>
<sequence length="710" mass="77471">MSCSSYLHHPLLPLDISMDSSPVLCKQSQNKICSDLQRMRNEHNKMTANPKPFKLQSAPHPSKKDSENQDPRVSEIGKKTSLRPGVSRLPVLAKSLHLQTPSDFSQSHCRWEEKPLAGKAKKNKPCTRPVPFNLSQPKSSRTTNENQQPLQSQTGSNAVQPENNISNARLKAQSINTKPSKHLAVESSTGVSTRGTLKSHGKNTDNTIHASGQSGPRNTSKPSTPLSNPHLSSIRKNSMQHKSIPFSAQPSVSAENCFTNTEPLRVKDLTKTSNASQNKQLTREGHFSKGSTNKGETFQPDHAALLSFLRNEGVSAIGLGSGTPQSKPYNYLPQRVSVMKSQQKAGCVAGSGKSVQFSPDAVSLQSILQNEGVKAAGPVGATPKNSACPSGRGTSIYTAQRVPVRKNRAEPTAGTAAVAVKDTPLNKWTPQRVQDTRHQPMSAMKWHLSTQQSPYVGTAGLRSCKTNLQPNQEEVVQRLFDDQEDEQSTNVRDKDPETQAEQLPAPNSTITTHCEENVETSKASTSEDEEKEQTFERRQPFIQAPERESVIFFSTGKKLLRAPRFEKQESSSHQGQHGAVSSEQNLQGSKVPEEISPVAEATCQMIPSVQSLHRDVILQKTCAMSPAVALLRKRLPPLEELRMDEEVATYTSVSVSDAHGFLPPRPRCGNPLATILHLEESTTFVPIGFDLSSGPSSGPSSPLSSTLQER</sequence>
<feature type="region of interest" description="Disordered" evidence="1">
    <location>
        <begin position="565"/>
        <end position="591"/>
    </location>
</feature>
<protein>
    <submittedName>
        <fullName evidence="2">Uncharacterized protein</fullName>
    </submittedName>
</protein>
<reference evidence="2" key="3">
    <citation type="submission" date="2025-09" db="UniProtKB">
        <authorList>
            <consortium name="Ensembl"/>
        </authorList>
    </citation>
    <scope>IDENTIFICATION</scope>
</reference>
<evidence type="ECO:0000256" key="1">
    <source>
        <dbReference type="SAM" id="MobiDB-lite"/>
    </source>
</evidence>
<keyword evidence="3" id="KW-1185">Reference proteome</keyword>
<proteinExistence type="predicted"/>
<dbReference type="GeneTree" id="ENSGT00530000068920"/>
<dbReference type="Proteomes" id="UP000265040">
    <property type="component" value="Chromosome 7"/>
</dbReference>